<evidence type="ECO:0000313" key="2">
    <source>
        <dbReference type="Proteomes" id="UP000619486"/>
    </source>
</evidence>
<dbReference type="Proteomes" id="UP000619486">
    <property type="component" value="Unassembled WGS sequence"/>
</dbReference>
<reference evidence="1" key="2">
    <citation type="submission" date="2020-09" db="EMBL/GenBank/DDBJ databases">
        <authorList>
            <person name="Sun Q."/>
            <person name="Ohkuma M."/>
        </authorList>
    </citation>
    <scope>NUCLEOTIDE SEQUENCE</scope>
    <source>
        <strain evidence="1">JCM 3172</strain>
    </source>
</reference>
<dbReference type="AlphaFoldDB" id="A0A918GZP6"/>
<protein>
    <submittedName>
        <fullName evidence="1">Uncharacterized protein</fullName>
    </submittedName>
</protein>
<evidence type="ECO:0000313" key="1">
    <source>
        <dbReference type="EMBL" id="GGT27531.1"/>
    </source>
</evidence>
<dbReference type="RefSeq" id="WP_019886724.1">
    <property type="nucleotide sequence ID" value="NZ_BMQQ01000006.1"/>
</dbReference>
<dbReference type="EMBL" id="BMQQ01000006">
    <property type="protein sequence ID" value="GGT27531.1"/>
    <property type="molecule type" value="Genomic_DNA"/>
</dbReference>
<name>A0A918GZP6_9ACTN</name>
<proteinExistence type="predicted"/>
<comment type="caution">
    <text evidence="1">The sequence shown here is derived from an EMBL/GenBank/DDBJ whole genome shotgun (WGS) entry which is preliminary data.</text>
</comment>
<reference evidence="1" key="1">
    <citation type="journal article" date="2014" name="Int. J. Syst. Evol. Microbiol.">
        <title>Complete genome sequence of Corynebacterium casei LMG S-19264T (=DSM 44701T), isolated from a smear-ripened cheese.</title>
        <authorList>
            <consortium name="US DOE Joint Genome Institute (JGI-PGF)"/>
            <person name="Walter F."/>
            <person name="Albersmeier A."/>
            <person name="Kalinowski J."/>
            <person name="Ruckert C."/>
        </authorList>
    </citation>
    <scope>NUCLEOTIDE SEQUENCE</scope>
    <source>
        <strain evidence="1">JCM 3172</strain>
    </source>
</reference>
<accession>A0A918GZP6</accession>
<organism evidence="1 2">
    <name type="scientific">Streptomyces purpureus</name>
    <dbReference type="NCBI Taxonomy" id="1951"/>
    <lineage>
        <taxon>Bacteria</taxon>
        <taxon>Bacillati</taxon>
        <taxon>Actinomycetota</taxon>
        <taxon>Actinomycetes</taxon>
        <taxon>Kitasatosporales</taxon>
        <taxon>Streptomycetaceae</taxon>
        <taxon>Streptomyces</taxon>
    </lineage>
</organism>
<keyword evidence="2" id="KW-1185">Reference proteome</keyword>
<gene>
    <name evidence="1" type="ORF">GCM10014713_21050</name>
</gene>
<sequence>MHADIHLRMHELRSTELRHEAAAAALLPHRSSEARAARAAHAVRAQVGWALVELGLRLAAPQPRTVHPTAV</sequence>